<feature type="modified residue" description="4-aspartylphosphate" evidence="6">
    <location>
        <position position="766"/>
    </location>
</feature>
<dbReference type="SMART" id="SM00448">
    <property type="entry name" value="REC"/>
    <property type="match status" value="1"/>
</dbReference>
<dbReference type="GO" id="GO:0005886">
    <property type="term" value="C:plasma membrane"/>
    <property type="evidence" value="ECO:0007669"/>
    <property type="project" value="TreeGrafter"/>
</dbReference>
<dbReference type="InterPro" id="IPR036097">
    <property type="entry name" value="HisK_dim/P_sf"/>
</dbReference>
<evidence type="ECO:0000256" key="6">
    <source>
        <dbReference type="PROSITE-ProRule" id="PRU00169"/>
    </source>
</evidence>
<dbReference type="Pfam" id="PF02518">
    <property type="entry name" value="HATPase_c"/>
    <property type="match status" value="1"/>
</dbReference>
<dbReference type="InterPro" id="IPR003661">
    <property type="entry name" value="HisK_dim/P_dom"/>
</dbReference>
<dbReference type="InterPro" id="IPR003594">
    <property type="entry name" value="HATPase_dom"/>
</dbReference>
<dbReference type="SUPFAM" id="SSF47384">
    <property type="entry name" value="Homodimeric domain of signal transducing histidine kinase"/>
    <property type="match status" value="1"/>
</dbReference>
<dbReference type="Gene3D" id="3.30.565.10">
    <property type="entry name" value="Histidine kinase-like ATPase, C-terminal domain"/>
    <property type="match status" value="1"/>
</dbReference>
<evidence type="ECO:0000313" key="11">
    <source>
        <dbReference type="Proteomes" id="UP000011682"/>
    </source>
</evidence>
<gene>
    <name evidence="10" type="ORF">D187_003340</name>
</gene>
<evidence type="ECO:0000256" key="3">
    <source>
        <dbReference type="ARBA" id="ARBA00022553"/>
    </source>
</evidence>
<dbReference type="PROSITE" id="PS50110">
    <property type="entry name" value="RESPONSE_REGULATORY"/>
    <property type="match status" value="1"/>
</dbReference>
<dbReference type="CDD" id="cd16922">
    <property type="entry name" value="HATPase_EvgS-ArcB-TorS-like"/>
    <property type="match status" value="1"/>
</dbReference>
<feature type="domain" description="Histidine kinase" evidence="8">
    <location>
        <begin position="480"/>
        <end position="694"/>
    </location>
</feature>
<dbReference type="SMART" id="SM00387">
    <property type="entry name" value="HATPase_c"/>
    <property type="match status" value="1"/>
</dbReference>
<evidence type="ECO:0000313" key="10">
    <source>
        <dbReference type="EMBL" id="EPX58963.1"/>
    </source>
</evidence>
<dbReference type="SMART" id="SM00388">
    <property type="entry name" value="HisKA"/>
    <property type="match status" value="1"/>
</dbReference>
<dbReference type="GO" id="GO:0009927">
    <property type="term" value="F:histidine phosphotransfer kinase activity"/>
    <property type="evidence" value="ECO:0007669"/>
    <property type="project" value="TreeGrafter"/>
</dbReference>
<dbReference type="eggNOG" id="COG2205">
    <property type="taxonomic scope" value="Bacteria"/>
</dbReference>
<dbReference type="PANTHER" id="PTHR43047">
    <property type="entry name" value="TWO-COMPONENT HISTIDINE PROTEIN KINASE"/>
    <property type="match status" value="1"/>
</dbReference>
<dbReference type="InterPro" id="IPR005467">
    <property type="entry name" value="His_kinase_dom"/>
</dbReference>
<dbReference type="Gene3D" id="3.30.450.20">
    <property type="entry name" value="PAS domain"/>
    <property type="match status" value="2"/>
</dbReference>
<dbReference type="Pfam" id="PF00072">
    <property type="entry name" value="Response_reg"/>
    <property type="match status" value="1"/>
</dbReference>
<dbReference type="Gene3D" id="1.10.287.130">
    <property type="match status" value="1"/>
</dbReference>
<reference evidence="10" key="1">
    <citation type="submission" date="2013-05" db="EMBL/GenBank/DDBJ databases">
        <title>Genome assembly of Cystobacter fuscus DSM 2262.</title>
        <authorList>
            <person name="Sharma G."/>
            <person name="Khatri I."/>
            <person name="Kaur C."/>
            <person name="Mayilraj S."/>
            <person name="Subramanian S."/>
        </authorList>
    </citation>
    <scope>NUCLEOTIDE SEQUENCE [LARGE SCALE GENOMIC DNA]</scope>
    <source>
        <strain evidence="10">DSM 2262</strain>
    </source>
</reference>
<evidence type="ECO:0000256" key="2">
    <source>
        <dbReference type="ARBA" id="ARBA00012438"/>
    </source>
</evidence>
<evidence type="ECO:0000259" key="8">
    <source>
        <dbReference type="PROSITE" id="PS50109"/>
    </source>
</evidence>
<dbReference type="Pfam" id="PF00512">
    <property type="entry name" value="HisKA"/>
    <property type="match status" value="1"/>
</dbReference>
<dbReference type="FunFam" id="3.30.565.10:FF:000006">
    <property type="entry name" value="Sensor histidine kinase WalK"/>
    <property type="match status" value="1"/>
</dbReference>
<keyword evidence="4" id="KW-0808">Transferase</keyword>
<name>S9QQR8_CYSF2</name>
<keyword evidence="5" id="KW-0418">Kinase</keyword>
<feature type="domain" description="Response regulatory" evidence="9">
    <location>
        <begin position="716"/>
        <end position="834"/>
    </location>
</feature>
<organism evidence="10 11">
    <name type="scientific">Cystobacter fuscus (strain ATCC 25194 / DSM 2262 / NBRC 100088 / M29)</name>
    <dbReference type="NCBI Taxonomy" id="1242864"/>
    <lineage>
        <taxon>Bacteria</taxon>
        <taxon>Pseudomonadati</taxon>
        <taxon>Myxococcota</taxon>
        <taxon>Myxococcia</taxon>
        <taxon>Myxococcales</taxon>
        <taxon>Cystobacterineae</taxon>
        <taxon>Archangiaceae</taxon>
        <taxon>Cystobacter</taxon>
    </lineage>
</organism>
<dbReference type="CDD" id="cd00082">
    <property type="entry name" value="HisKA"/>
    <property type="match status" value="1"/>
</dbReference>
<dbReference type="SUPFAM" id="SSF55874">
    <property type="entry name" value="ATPase domain of HSP90 chaperone/DNA topoisomerase II/histidine kinase"/>
    <property type="match status" value="1"/>
</dbReference>
<sequence length="841" mass="91495">MDATGHDTGGLDPSTAWLVNGGEMGERIRAKDWSETPLGPLGSWPACLRTVVSLCVASPFPILIAWGPRRVMLFNDGCRALGDGPPPHLLGQPLGEYWGASWEELRGHYDKAFASQPVILENQPLFRDRGGRLAETFLSGAFSPIRDERGEVVGVWNPLTETTRQVLHARRTRALRDVAMAMANAQTLPEVFTLAARTIEEYAHDLPFTLFYVRGARGSTPRLVGGTGLPPGTAASPPLLFSQGDTASGWPLEEVMRARRPVQIGHLEERFGPLRCGPYPESPREAVALPIFLPGEEEPTALLLAGVSARLALDEPYLEFHRLLASAVTTAAIQSQARADWVRSRWREEQRAAELEAVIQSIPDGVCIADASGHIRANRIDPAILGSSGIEDALQRALRGESSTREVYLAQSGTEKQRVIRSATAPVRLRESIVGAVSINVDITERKRAEAEREVLLANEQAARSEAERANRKKDEFLARVSHELATPLVGMRLWLELLQTDERRRTEAVAALTQCTQTLSRIVHDLLDTARALSGKLSVMLEACEPGEPIQAAVADLTPLARQKGLTLEMVLQETPLVQADPRRMRQVVSNLLSNAVKFTPPGGKVEVRLEPERGGVCIVVQDTGRGFPSEFQPLLFSPFRQEEEGTTRANGGLGLGLAIVRQLVELQGGTVWAESPGRGQGALFTVWLPAHEDTGEPPRAENTSAIALQLEGLRLLLVEDDALTRTAVASILEHHGARVEAVGSVASALSILDGTSGFDALVCDIAMPREDGYSLIRKVRAMSGPISQVPAAAFTAHMREEDRLQVLEAGFQMHIPKSLEPDQLIAQLRTLVGERPAKS</sequence>
<dbReference type="InterPro" id="IPR011006">
    <property type="entry name" value="CheY-like_superfamily"/>
</dbReference>
<dbReference type="InterPro" id="IPR035965">
    <property type="entry name" value="PAS-like_dom_sf"/>
</dbReference>
<dbReference type="SUPFAM" id="SSF55785">
    <property type="entry name" value="PYP-like sensor domain (PAS domain)"/>
    <property type="match status" value="2"/>
</dbReference>
<dbReference type="EC" id="2.7.13.3" evidence="2"/>
<dbReference type="PRINTS" id="PR00344">
    <property type="entry name" value="BCTRLSENSOR"/>
</dbReference>
<dbReference type="Gene3D" id="3.40.50.2300">
    <property type="match status" value="1"/>
</dbReference>
<dbReference type="AlphaFoldDB" id="S9QQR8"/>
<protein>
    <recommendedName>
        <fullName evidence="2">histidine kinase</fullName>
        <ecNumber evidence="2">2.7.13.3</ecNumber>
    </recommendedName>
</protein>
<dbReference type="PROSITE" id="PS50109">
    <property type="entry name" value="HIS_KIN"/>
    <property type="match status" value="1"/>
</dbReference>
<dbReference type="PANTHER" id="PTHR43047:SF62">
    <property type="entry name" value="SENSOR HISTIDINE KINASE DPIB"/>
    <property type="match status" value="1"/>
</dbReference>
<dbReference type="Proteomes" id="UP000011682">
    <property type="component" value="Unassembled WGS sequence"/>
</dbReference>
<dbReference type="EMBL" id="ANAH02000020">
    <property type="protein sequence ID" value="EPX58963.1"/>
    <property type="molecule type" value="Genomic_DNA"/>
</dbReference>
<proteinExistence type="predicted"/>
<evidence type="ECO:0000256" key="5">
    <source>
        <dbReference type="ARBA" id="ARBA00022777"/>
    </source>
</evidence>
<keyword evidence="7" id="KW-0175">Coiled coil</keyword>
<accession>S9QQR8</accession>
<keyword evidence="3 6" id="KW-0597">Phosphoprotein</keyword>
<evidence type="ECO:0000259" key="9">
    <source>
        <dbReference type="PROSITE" id="PS50110"/>
    </source>
</evidence>
<dbReference type="InterPro" id="IPR001789">
    <property type="entry name" value="Sig_transdc_resp-reg_receiver"/>
</dbReference>
<dbReference type="SUPFAM" id="SSF52172">
    <property type="entry name" value="CheY-like"/>
    <property type="match status" value="1"/>
</dbReference>
<evidence type="ECO:0000256" key="4">
    <source>
        <dbReference type="ARBA" id="ARBA00022679"/>
    </source>
</evidence>
<evidence type="ECO:0000256" key="1">
    <source>
        <dbReference type="ARBA" id="ARBA00000085"/>
    </source>
</evidence>
<keyword evidence="11" id="KW-1185">Reference proteome</keyword>
<feature type="coiled-coil region" evidence="7">
    <location>
        <begin position="441"/>
        <end position="480"/>
    </location>
</feature>
<dbReference type="InterPro" id="IPR036890">
    <property type="entry name" value="HATPase_C_sf"/>
</dbReference>
<dbReference type="InterPro" id="IPR004358">
    <property type="entry name" value="Sig_transdc_His_kin-like_C"/>
</dbReference>
<comment type="caution">
    <text evidence="10">The sequence shown here is derived from an EMBL/GenBank/DDBJ whole genome shotgun (WGS) entry which is preliminary data.</text>
</comment>
<dbReference type="OrthoDB" id="9786919at2"/>
<evidence type="ECO:0000256" key="7">
    <source>
        <dbReference type="SAM" id="Coils"/>
    </source>
</evidence>
<dbReference type="GO" id="GO:0000155">
    <property type="term" value="F:phosphorelay sensor kinase activity"/>
    <property type="evidence" value="ECO:0007669"/>
    <property type="project" value="InterPro"/>
</dbReference>
<comment type="catalytic activity">
    <reaction evidence="1">
        <text>ATP + protein L-histidine = ADP + protein N-phospho-L-histidine.</text>
        <dbReference type="EC" id="2.7.13.3"/>
    </reaction>
</comment>